<dbReference type="Proteomes" id="UP000009226">
    <property type="component" value="Chromosome"/>
</dbReference>
<proteinExistence type="predicted"/>
<reference evidence="1" key="1">
    <citation type="submission" date="2011-05" db="EMBL/GenBank/DDBJ databases">
        <title>Complete sequence of Desulfotomaculum carboxydivorans CO-1-SRB.</title>
        <authorList>
            <consortium name="US DOE Joint Genome Institute"/>
            <person name="Lucas S."/>
            <person name="Han J."/>
            <person name="Lapidus A."/>
            <person name="Cheng J.-F."/>
            <person name="Goodwin L."/>
            <person name="Pitluck S."/>
            <person name="Peters L."/>
            <person name="Mikhailova N."/>
            <person name="Lu M."/>
            <person name="Han C."/>
            <person name="Tapia R."/>
            <person name="Land M."/>
            <person name="Hauser L."/>
            <person name="Kyrpides N."/>
            <person name="Ivanova N."/>
            <person name="Pagani I."/>
            <person name="Stams A."/>
            <person name="Plugge C."/>
            <person name="Muyzer G."/>
            <person name="Kuever J."/>
            <person name="Parshina S."/>
            <person name="Ivanova A."/>
            <person name="Nazina T."/>
            <person name="Woyke T."/>
        </authorList>
    </citation>
    <scope>NUCLEOTIDE SEQUENCE [LARGE SCALE GENOMIC DNA]</scope>
    <source>
        <strain evidence="1">CO-1-SRB</strain>
    </source>
</reference>
<dbReference type="EMBL" id="CP002736">
    <property type="protein sequence ID" value="AEF93488.1"/>
    <property type="molecule type" value="Genomic_DNA"/>
</dbReference>
<organism evidence="1 2">
    <name type="scientific">Desulfotomaculum nigrificans (strain DSM 14880 / VKM B-2319 / CO-1-SRB)</name>
    <name type="common">Desulfotomaculum carboxydivorans</name>
    <dbReference type="NCBI Taxonomy" id="868595"/>
    <lineage>
        <taxon>Bacteria</taxon>
        <taxon>Bacillati</taxon>
        <taxon>Bacillota</taxon>
        <taxon>Clostridia</taxon>
        <taxon>Eubacteriales</taxon>
        <taxon>Desulfotomaculaceae</taxon>
        <taxon>Desulfotomaculum</taxon>
    </lineage>
</organism>
<dbReference type="STRING" id="868595.Desca_0598"/>
<dbReference type="HOGENOM" id="CLU_2842581_0_0_9"/>
<keyword evidence="2" id="KW-1185">Reference proteome</keyword>
<gene>
    <name evidence="1" type="ordered locus">Desca_0598</name>
</gene>
<name>F6B843_DESCC</name>
<dbReference type="KEGG" id="dca:Desca_0598"/>
<sequence>MEKGQVRDLVEATAPREDFSGNSFTNVQLDTFRSRYIDTYDEALDLLEDHDITVRRSGKYKWKDR</sequence>
<protein>
    <submittedName>
        <fullName evidence="1">Uncharacterized protein</fullName>
    </submittedName>
</protein>
<evidence type="ECO:0000313" key="1">
    <source>
        <dbReference type="EMBL" id="AEF93488.1"/>
    </source>
</evidence>
<dbReference type="RefSeq" id="WP_003541397.1">
    <property type="nucleotide sequence ID" value="NC_015565.1"/>
</dbReference>
<accession>F6B843</accession>
<dbReference type="AlphaFoldDB" id="F6B843"/>
<evidence type="ECO:0000313" key="2">
    <source>
        <dbReference type="Proteomes" id="UP000009226"/>
    </source>
</evidence>